<dbReference type="GO" id="GO:0004834">
    <property type="term" value="F:tryptophan synthase activity"/>
    <property type="evidence" value="ECO:0007669"/>
    <property type="project" value="UniProtKB-EC"/>
</dbReference>
<evidence type="ECO:0000313" key="11">
    <source>
        <dbReference type="Proteomes" id="UP000033375"/>
    </source>
</evidence>
<evidence type="ECO:0000256" key="1">
    <source>
        <dbReference type="ARBA" id="ARBA00004733"/>
    </source>
</evidence>
<sequence length="228" mass="25648">MMPIFYLPISYPDRETFFQLLDLLQKYQVPMVEIGLPATNSFLDGELIQRINHQLLQAGLSTAELTKILLQIREKYTFQVVLMTYKEGVERFSLQELPMDLYAGILCVDAVLSQITFPKQVALVSPASKAVDVKTQCVLSHTFIYLMSHSGKTGEKVSLENAPYQEILPLLKHYSKDPVYVGFGVKNAQDVSCIRDSGADGAIVGTEFLHQYELGGLSQIEQYLQSFQ</sequence>
<evidence type="ECO:0000313" key="9">
    <source>
        <dbReference type="EMBL" id="KJQ65767.1"/>
    </source>
</evidence>
<dbReference type="PANTHER" id="PTHR43406">
    <property type="entry name" value="TRYPTOPHAN SYNTHASE, ALPHA CHAIN"/>
    <property type="match status" value="1"/>
</dbReference>
<dbReference type="EMBL" id="JAHZQA010000001">
    <property type="protein sequence ID" value="MBZ2126835.1"/>
    <property type="molecule type" value="Genomic_DNA"/>
</dbReference>
<reference evidence="10" key="2">
    <citation type="submission" date="2021-07" db="EMBL/GenBank/DDBJ databases">
        <title>Occurrence of streptococci in the human mouth that bind to a non-human glycan.</title>
        <authorList>
            <person name="Cross B."/>
            <person name="Thamadilok S."/>
            <person name="Bensing B."/>
            <person name="Sasmal A."/>
            <person name="Khedri Z."/>
            <person name="Deng L."/>
            <person name="Yu H."/>
            <person name="Mehta A."/>
            <person name="Aluvathingal J."/>
            <person name="Nadendla S."/>
            <person name="Vickerman M."/>
            <person name="Chen X."/>
            <person name="Dewhirst F."/>
            <person name="Gill A."/>
            <person name="Lettrichova I."/>
            <person name="Diaz S."/>
            <person name="Gill S."/>
            <person name="Tettelin H."/>
            <person name="Iverson T."/>
            <person name="Sullam P."/>
            <person name="Varki A."/>
            <person name="Ruhl S."/>
        </authorList>
    </citation>
    <scope>NUCLEOTIDE SEQUENCE</scope>
    <source>
        <strain evidence="10">SK9</strain>
    </source>
</reference>
<dbReference type="Proteomes" id="UP000826921">
    <property type="component" value="Unassembled WGS sequence"/>
</dbReference>
<comment type="catalytic activity">
    <reaction evidence="8">
        <text>(1S,2R)-1-C-(indol-3-yl)glycerol 3-phosphate + L-serine = D-glyceraldehyde 3-phosphate + L-tryptophan + H2O</text>
        <dbReference type="Rhea" id="RHEA:10532"/>
        <dbReference type="ChEBI" id="CHEBI:15377"/>
        <dbReference type="ChEBI" id="CHEBI:33384"/>
        <dbReference type="ChEBI" id="CHEBI:57912"/>
        <dbReference type="ChEBI" id="CHEBI:58866"/>
        <dbReference type="ChEBI" id="CHEBI:59776"/>
        <dbReference type="EC" id="4.2.1.20"/>
    </reaction>
</comment>
<dbReference type="Pfam" id="PF00290">
    <property type="entry name" value="Trp_syntA"/>
    <property type="match status" value="1"/>
</dbReference>
<evidence type="ECO:0000313" key="10">
    <source>
        <dbReference type="EMBL" id="MBZ2126835.1"/>
    </source>
</evidence>
<accession>A0AB35FS48</accession>
<dbReference type="InterPro" id="IPR011060">
    <property type="entry name" value="RibuloseP-bd_barrel"/>
</dbReference>
<keyword evidence="5" id="KW-0822">Tryptophan biosynthesis</keyword>
<gene>
    <name evidence="9" type="primary">trpA_1</name>
    <name evidence="10" type="ORF">K1I74_02020</name>
    <name evidence="9" type="ORF">TZ88_00460</name>
</gene>
<name>A0AB35FS48_STRGN</name>
<dbReference type="EC" id="4.2.1.20" evidence="3"/>
<dbReference type="EMBL" id="JYGN01000002">
    <property type="protein sequence ID" value="KJQ65767.1"/>
    <property type="molecule type" value="Genomic_DNA"/>
</dbReference>
<comment type="subunit">
    <text evidence="2">Tetramer of two alpha and two beta chains.</text>
</comment>
<evidence type="ECO:0000256" key="8">
    <source>
        <dbReference type="ARBA" id="ARBA00049047"/>
    </source>
</evidence>
<dbReference type="Gene3D" id="3.20.20.70">
    <property type="entry name" value="Aldolase class I"/>
    <property type="match status" value="1"/>
</dbReference>
<comment type="pathway">
    <text evidence="1">Amino-acid biosynthesis; L-tryptophan biosynthesis; L-tryptophan from chorismate: step 5/5.</text>
</comment>
<dbReference type="SUPFAM" id="SSF51366">
    <property type="entry name" value="Ribulose-phoshate binding barrel"/>
    <property type="match status" value="1"/>
</dbReference>
<dbReference type="InterPro" id="IPR013785">
    <property type="entry name" value="Aldolase_TIM"/>
</dbReference>
<evidence type="ECO:0000256" key="2">
    <source>
        <dbReference type="ARBA" id="ARBA00011270"/>
    </source>
</evidence>
<evidence type="ECO:0000256" key="6">
    <source>
        <dbReference type="ARBA" id="ARBA00023141"/>
    </source>
</evidence>
<evidence type="ECO:0000256" key="5">
    <source>
        <dbReference type="ARBA" id="ARBA00022822"/>
    </source>
</evidence>
<dbReference type="AlphaFoldDB" id="A0AB35FS48"/>
<dbReference type="RefSeq" id="WP_045634292.1">
    <property type="nucleotide sequence ID" value="NZ_CP023511.1"/>
</dbReference>
<proteinExistence type="predicted"/>
<evidence type="ECO:0000313" key="12">
    <source>
        <dbReference type="Proteomes" id="UP000826921"/>
    </source>
</evidence>
<dbReference type="PANTHER" id="PTHR43406:SF1">
    <property type="entry name" value="TRYPTOPHAN SYNTHASE ALPHA CHAIN, CHLOROPLASTIC"/>
    <property type="match status" value="1"/>
</dbReference>
<reference evidence="9 11" key="1">
    <citation type="submission" date="2015-02" db="EMBL/GenBank/DDBJ databases">
        <title>Evolution of amylase-binding proteins of oral streptococcal species.</title>
        <authorList>
            <person name="Haase E.M."/>
        </authorList>
    </citation>
    <scope>NUCLEOTIDE SEQUENCE [LARGE SCALE GENOMIC DNA]</scope>
    <source>
        <strain evidence="9">NCTC 10712</strain>
        <strain evidence="11">UB10712</strain>
    </source>
</reference>
<keyword evidence="6" id="KW-0057">Aromatic amino acid biosynthesis</keyword>
<protein>
    <recommendedName>
        <fullName evidence="3">tryptophan synthase</fullName>
        <ecNumber evidence="3">4.2.1.20</ecNumber>
    </recommendedName>
</protein>
<organism evidence="10 12">
    <name type="scientific">Streptococcus gordonii</name>
    <dbReference type="NCBI Taxonomy" id="1302"/>
    <lineage>
        <taxon>Bacteria</taxon>
        <taxon>Bacillati</taxon>
        <taxon>Bacillota</taxon>
        <taxon>Bacilli</taxon>
        <taxon>Lactobacillales</taxon>
        <taxon>Streptococcaceae</taxon>
        <taxon>Streptococcus</taxon>
    </lineage>
</organism>
<evidence type="ECO:0000256" key="7">
    <source>
        <dbReference type="ARBA" id="ARBA00023239"/>
    </source>
</evidence>
<dbReference type="InterPro" id="IPR002028">
    <property type="entry name" value="Trp_synthase_suA"/>
</dbReference>
<keyword evidence="4" id="KW-0028">Amino-acid biosynthesis</keyword>
<dbReference type="Proteomes" id="UP000033375">
    <property type="component" value="Unassembled WGS sequence"/>
</dbReference>
<comment type="caution">
    <text evidence="10">The sequence shown here is derived from an EMBL/GenBank/DDBJ whole genome shotgun (WGS) entry which is preliminary data.</text>
</comment>
<dbReference type="GO" id="GO:0005829">
    <property type="term" value="C:cytosol"/>
    <property type="evidence" value="ECO:0007669"/>
    <property type="project" value="TreeGrafter"/>
</dbReference>
<evidence type="ECO:0000256" key="4">
    <source>
        <dbReference type="ARBA" id="ARBA00022605"/>
    </source>
</evidence>
<evidence type="ECO:0000256" key="3">
    <source>
        <dbReference type="ARBA" id="ARBA00012043"/>
    </source>
</evidence>
<keyword evidence="7 10" id="KW-0456">Lyase</keyword>